<dbReference type="InterPro" id="IPR045570">
    <property type="entry name" value="Metalloprtase-TldD/E_cen_dom"/>
</dbReference>
<sequence>MLNTWTDKLFEAGKNKGFENQEIYYETAESLNLSVYQGEVDKFKLSEQGGLSYRGIINGKMGYSFTEAFDDDAIAMLVNAAYENAFAIESTDPVCLHDGSGDYKFMEFPSVDKDVSIEGKIQFMIDLEKTILETDSRIVRLSNNSYVETTYTKWIKNTKGLDVKETKSHIYAYGIVVAKEKEDTRTGIGFDMADSFKELSLDKIAKTATDEALSMLGAEPISSIKCPVVFENKAFASFLSQFTNHFSAEQVQKKLSALIGKLDASIASSHVTITDNPHKKSGLRSTAFDDEGVATFVKPIVEKGILKTYLHNLKTAEIDKVKSTGNASKSSYKSSVEIAPSNLCFEPGDIELKNLMSSIDKGVFITELQGLHAGINAISGDFSLQCHGYCIDKGELSNPVSQITVSGNFFELLKDIDAVANDFFLSPLTEDTGSASVRVKELSISGK</sequence>
<dbReference type="GO" id="GO:0008237">
    <property type="term" value="F:metallopeptidase activity"/>
    <property type="evidence" value="ECO:0007669"/>
    <property type="project" value="InterPro"/>
</dbReference>
<dbReference type="Gene3D" id="3.30.2290.10">
    <property type="entry name" value="PmbA/TldD superfamily"/>
    <property type="match status" value="1"/>
</dbReference>
<dbReference type="InterPro" id="IPR002510">
    <property type="entry name" value="Metalloprtase-TldD/E_N"/>
</dbReference>
<feature type="domain" description="Metalloprotease TldD/E central" evidence="4">
    <location>
        <begin position="113"/>
        <end position="216"/>
    </location>
</feature>
<evidence type="ECO:0000313" key="6">
    <source>
        <dbReference type="Proteomes" id="UP000243406"/>
    </source>
</evidence>
<feature type="domain" description="Metalloprotease TldD/E N-terminal" evidence="2">
    <location>
        <begin position="22"/>
        <end position="85"/>
    </location>
</feature>
<dbReference type="Pfam" id="PF19289">
    <property type="entry name" value="PmbA_TldD_3rd"/>
    <property type="match status" value="1"/>
</dbReference>
<dbReference type="Pfam" id="PF19290">
    <property type="entry name" value="PmbA_TldD_2nd"/>
    <property type="match status" value="1"/>
</dbReference>
<feature type="domain" description="Metalloprotease TldD/E C-terminal" evidence="3">
    <location>
        <begin position="225"/>
        <end position="446"/>
    </location>
</feature>
<dbReference type="Proteomes" id="UP000243406">
    <property type="component" value="Unassembled WGS sequence"/>
</dbReference>
<evidence type="ECO:0000259" key="2">
    <source>
        <dbReference type="Pfam" id="PF01523"/>
    </source>
</evidence>
<dbReference type="GO" id="GO:0005829">
    <property type="term" value="C:cytosol"/>
    <property type="evidence" value="ECO:0007669"/>
    <property type="project" value="TreeGrafter"/>
</dbReference>
<gene>
    <name evidence="5" type="ORF">SAMN02745120_1683</name>
</gene>
<dbReference type="Pfam" id="PF01523">
    <property type="entry name" value="PmbA_TldD_1st"/>
    <property type="match status" value="1"/>
</dbReference>
<dbReference type="RefSeq" id="WP_079589531.1">
    <property type="nucleotide sequence ID" value="NZ_FUYN01000003.1"/>
</dbReference>
<dbReference type="InterPro" id="IPR045569">
    <property type="entry name" value="Metalloprtase-TldD/E_C"/>
</dbReference>
<dbReference type="PANTHER" id="PTHR43421">
    <property type="entry name" value="METALLOPROTEASE PMBA"/>
    <property type="match status" value="1"/>
</dbReference>
<dbReference type="GO" id="GO:0006508">
    <property type="term" value="P:proteolysis"/>
    <property type="evidence" value="ECO:0007669"/>
    <property type="project" value="InterPro"/>
</dbReference>
<name>A0A1T5BK25_9FIRM</name>
<evidence type="ECO:0000259" key="4">
    <source>
        <dbReference type="Pfam" id="PF19290"/>
    </source>
</evidence>
<protein>
    <submittedName>
        <fullName evidence="5">PmbA protein</fullName>
    </submittedName>
</protein>
<evidence type="ECO:0000313" key="5">
    <source>
        <dbReference type="EMBL" id="SKB47644.1"/>
    </source>
</evidence>
<keyword evidence="6" id="KW-1185">Reference proteome</keyword>
<dbReference type="AlphaFoldDB" id="A0A1T5BK25"/>
<dbReference type="SUPFAM" id="SSF111283">
    <property type="entry name" value="Putative modulator of DNA gyrase, PmbA/TldD"/>
    <property type="match status" value="1"/>
</dbReference>
<dbReference type="EMBL" id="FUYN01000003">
    <property type="protein sequence ID" value="SKB47644.1"/>
    <property type="molecule type" value="Genomic_DNA"/>
</dbReference>
<evidence type="ECO:0000256" key="1">
    <source>
        <dbReference type="ARBA" id="ARBA00005836"/>
    </source>
</evidence>
<dbReference type="OrthoDB" id="9803618at2"/>
<dbReference type="InterPro" id="IPR035068">
    <property type="entry name" value="TldD/PmbA_N"/>
</dbReference>
<comment type="similarity">
    <text evidence="1">Belongs to the peptidase U62 family.</text>
</comment>
<dbReference type="InterPro" id="IPR047657">
    <property type="entry name" value="PmbA"/>
</dbReference>
<accession>A0A1T5BK25</accession>
<organism evidence="5 6">
    <name type="scientific">Acetoanaerobium noterae</name>
    <dbReference type="NCBI Taxonomy" id="745369"/>
    <lineage>
        <taxon>Bacteria</taxon>
        <taxon>Bacillati</taxon>
        <taxon>Bacillota</taxon>
        <taxon>Clostridia</taxon>
        <taxon>Peptostreptococcales</taxon>
        <taxon>Filifactoraceae</taxon>
        <taxon>Acetoanaerobium</taxon>
    </lineage>
</organism>
<evidence type="ECO:0000259" key="3">
    <source>
        <dbReference type="Pfam" id="PF19289"/>
    </source>
</evidence>
<reference evidence="6" key="1">
    <citation type="submission" date="2017-02" db="EMBL/GenBank/DDBJ databases">
        <authorList>
            <person name="Varghese N."/>
            <person name="Submissions S."/>
        </authorList>
    </citation>
    <scope>NUCLEOTIDE SEQUENCE [LARGE SCALE GENOMIC DNA]</scope>
    <source>
        <strain evidence="6">ATCC 35199</strain>
    </source>
</reference>
<dbReference type="PANTHER" id="PTHR43421:SF1">
    <property type="entry name" value="METALLOPROTEASE PMBA"/>
    <property type="match status" value="1"/>
</dbReference>
<dbReference type="InterPro" id="IPR036059">
    <property type="entry name" value="TldD/PmbA_sf"/>
</dbReference>
<proteinExistence type="inferred from homology"/>